<dbReference type="Gene3D" id="2.60.200.40">
    <property type="match status" value="1"/>
</dbReference>
<dbReference type="SMART" id="SM00046">
    <property type="entry name" value="DAGKc"/>
    <property type="match status" value="1"/>
</dbReference>
<evidence type="ECO:0000256" key="6">
    <source>
        <dbReference type="ARBA" id="ARBA00022840"/>
    </source>
</evidence>
<dbReference type="InterPro" id="IPR017438">
    <property type="entry name" value="ATP-NAD_kinase_N"/>
</dbReference>
<evidence type="ECO:0000256" key="5">
    <source>
        <dbReference type="ARBA" id="ARBA00022777"/>
    </source>
</evidence>
<evidence type="ECO:0000256" key="4">
    <source>
        <dbReference type="ARBA" id="ARBA00022741"/>
    </source>
</evidence>
<feature type="domain" description="DAGKc" evidence="9">
    <location>
        <begin position="1"/>
        <end position="128"/>
    </location>
</feature>
<evidence type="ECO:0000313" key="11">
    <source>
        <dbReference type="Proteomes" id="UP000182652"/>
    </source>
</evidence>
<evidence type="ECO:0000256" key="8">
    <source>
        <dbReference type="ARBA" id="ARBA00023264"/>
    </source>
</evidence>
<dbReference type="InterPro" id="IPR016064">
    <property type="entry name" value="NAD/diacylglycerol_kinase_sf"/>
</dbReference>
<reference evidence="10 11" key="1">
    <citation type="submission" date="2016-10" db="EMBL/GenBank/DDBJ databases">
        <authorList>
            <person name="de Groot N.N."/>
        </authorList>
    </citation>
    <scope>NUCLEOTIDE SEQUENCE [LARGE SCALE GENOMIC DNA]</scope>
    <source>
        <strain evidence="10 11">DSM 10495</strain>
    </source>
</reference>
<evidence type="ECO:0000256" key="3">
    <source>
        <dbReference type="ARBA" id="ARBA00022679"/>
    </source>
</evidence>
<proteinExistence type="inferred from homology"/>
<organism evidence="10 11">
    <name type="scientific">Arthrobacter woluwensis</name>
    <dbReference type="NCBI Taxonomy" id="156980"/>
    <lineage>
        <taxon>Bacteria</taxon>
        <taxon>Bacillati</taxon>
        <taxon>Actinomycetota</taxon>
        <taxon>Actinomycetes</taxon>
        <taxon>Micrococcales</taxon>
        <taxon>Micrococcaceae</taxon>
        <taxon>Arthrobacter</taxon>
    </lineage>
</organism>
<dbReference type="GO" id="GO:0005524">
    <property type="term" value="F:ATP binding"/>
    <property type="evidence" value="ECO:0007669"/>
    <property type="project" value="UniProtKB-KW"/>
</dbReference>
<dbReference type="EMBL" id="FNSN01000003">
    <property type="protein sequence ID" value="SEB61645.1"/>
    <property type="molecule type" value="Genomic_DNA"/>
</dbReference>
<dbReference type="InterPro" id="IPR045540">
    <property type="entry name" value="YegS/DAGK_C"/>
</dbReference>
<dbReference type="PROSITE" id="PS50146">
    <property type="entry name" value="DAGK"/>
    <property type="match status" value="1"/>
</dbReference>
<protein>
    <submittedName>
        <fullName evidence="10">Diacylglycerol kinase family enzyme</fullName>
    </submittedName>
</protein>
<dbReference type="Gene3D" id="3.40.50.10330">
    <property type="entry name" value="Probable inorganic polyphosphate/atp-NAD kinase, domain 1"/>
    <property type="match status" value="1"/>
</dbReference>
<dbReference type="STRING" id="156980.SAMN04489745_0786"/>
<dbReference type="PANTHER" id="PTHR12358">
    <property type="entry name" value="SPHINGOSINE KINASE"/>
    <property type="match status" value="1"/>
</dbReference>
<keyword evidence="7" id="KW-0594">Phospholipid biosynthesis</keyword>
<comment type="similarity">
    <text evidence="2">Belongs to the diacylglycerol/lipid kinase family.</text>
</comment>
<evidence type="ECO:0000256" key="2">
    <source>
        <dbReference type="ARBA" id="ARBA00005983"/>
    </source>
</evidence>
<evidence type="ECO:0000313" key="10">
    <source>
        <dbReference type="EMBL" id="SEB61645.1"/>
    </source>
</evidence>
<dbReference type="Proteomes" id="UP000182652">
    <property type="component" value="Unassembled WGS sequence"/>
</dbReference>
<name>A0A1H4KU46_9MICC</name>
<dbReference type="GO" id="GO:0008654">
    <property type="term" value="P:phospholipid biosynthetic process"/>
    <property type="evidence" value="ECO:0007669"/>
    <property type="project" value="UniProtKB-KW"/>
</dbReference>
<keyword evidence="3" id="KW-0808">Transferase</keyword>
<keyword evidence="6" id="KW-0067">ATP-binding</keyword>
<accession>A0A1H4KU46</accession>
<keyword evidence="4" id="KW-0547">Nucleotide-binding</keyword>
<keyword evidence="8" id="KW-1208">Phospholipid metabolism</keyword>
<evidence type="ECO:0000256" key="7">
    <source>
        <dbReference type="ARBA" id="ARBA00023209"/>
    </source>
</evidence>
<dbReference type="GO" id="GO:0016301">
    <property type="term" value="F:kinase activity"/>
    <property type="evidence" value="ECO:0007669"/>
    <property type="project" value="UniProtKB-KW"/>
</dbReference>
<keyword evidence="11" id="KW-1185">Reference proteome</keyword>
<dbReference type="Pfam" id="PF19279">
    <property type="entry name" value="YegS_C"/>
    <property type="match status" value="1"/>
</dbReference>
<dbReference type="AlphaFoldDB" id="A0A1H4KU46"/>
<gene>
    <name evidence="10" type="ORF">SAMN04489745_0786</name>
</gene>
<keyword evidence="7" id="KW-0444">Lipid biosynthesis</keyword>
<dbReference type="InterPro" id="IPR001206">
    <property type="entry name" value="Diacylglycerol_kinase_cat_dom"/>
</dbReference>
<evidence type="ECO:0000259" key="9">
    <source>
        <dbReference type="PROSITE" id="PS50146"/>
    </source>
</evidence>
<dbReference type="RefSeq" id="WP_066216244.1">
    <property type="nucleotide sequence ID" value="NZ_FNSN01000003.1"/>
</dbReference>
<dbReference type="SUPFAM" id="SSF111331">
    <property type="entry name" value="NAD kinase/diacylglycerol kinase-like"/>
    <property type="match status" value="1"/>
</dbReference>
<dbReference type="Pfam" id="PF00781">
    <property type="entry name" value="DAGK_cat"/>
    <property type="match status" value="1"/>
</dbReference>
<dbReference type="PANTHER" id="PTHR12358:SF54">
    <property type="entry name" value="SPHINGOSINE KINASE RELATED PROTEIN"/>
    <property type="match status" value="1"/>
</dbReference>
<dbReference type="InterPro" id="IPR050187">
    <property type="entry name" value="Lipid_Phosphate_FormReg"/>
</dbReference>
<evidence type="ECO:0000256" key="1">
    <source>
        <dbReference type="ARBA" id="ARBA00001946"/>
    </source>
</evidence>
<keyword evidence="7" id="KW-0443">Lipid metabolism</keyword>
<comment type="cofactor">
    <cofactor evidence="1">
        <name>Mg(2+)</name>
        <dbReference type="ChEBI" id="CHEBI:18420"/>
    </cofactor>
</comment>
<keyword evidence="5 10" id="KW-0418">Kinase</keyword>
<sequence length="309" mass="32677">MQRIGLVWNPSKVSREDLEAALAEFPDTEVSWWETDPEDPGQGAARRALEDGADVVVAAGGDGTVRAVAETLAGSDAGVPLGIVPLGTGNLLARNLGVPLGSLKDALGRALAGEEPRKIDLAWVEAEIDGVAEKHASAVMAGIGIDAHMITETDDDLKSRAGWLAYVEAIGRAIGTSDVLDLTLTLDDEDPWETSAHTLLVGNCGTIQGGMVVFPDAEPDDGLLDLAVLSADGIGTWLDTARSYLWDNGIRKFIGKEESTVDSESVSHRQARRLTVTLSEPRILEIDGEDLGEVSSFTVSIQEGALTVR</sequence>